<organism evidence="1 2">
    <name type="scientific">Sphingomonas oligophenolica</name>
    <dbReference type="NCBI Taxonomy" id="301154"/>
    <lineage>
        <taxon>Bacteria</taxon>
        <taxon>Pseudomonadati</taxon>
        <taxon>Pseudomonadota</taxon>
        <taxon>Alphaproteobacteria</taxon>
        <taxon>Sphingomonadales</taxon>
        <taxon>Sphingomonadaceae</taxon>
        <taxon>Sphingomonas</taxon>
    </lineage>
</organism>
<sequence length="72" mass="7674">MTTSERGAFGQAVRPTNAWLETLLPIGRACLRRIFSSRCSMPMPCPGCTGVRSSGSFVGGRRLAAELDARGT</sequence>
<dbReference type="RefSeq" id="WP_343887151.1">
    <property type="nucleotide sequence ID" value="NZ_BAAAEH010000002.1"/>
</dbReference>
<protein>
    <submittedName>
        <fullName evidence="1">Uncharacterized protein</fullName>
    </submittedName>
</protein>
<keyword evidence="2" id="KW-1185">Reference proteome</keyword>
<name>A0ABU9Y160_9SPHN</name>
<evidence type="ECO:0000313" key="2">
    <source>
        <dbReference type="Proteomes" id="UP001419910"/>
    </source>
</evidence>
<accession>A0ABU9Y160</accession>
<dbReference type="EMBL" id="JBDIME010000004">
    <property type="protein sequence ID" value="MEN2789550.1"/>
    <property type="molecule type" value="Genomic_DNA"/>
</dbReference>
<reference evidence="1 2" key="1">
    <citation type="submission" date="2024-05" db="EMBL/GenBank/DDBJ databases">
        <authorList>
            <person name="Liu Q."/>
            <person name="Xin Y.-H."/>
        </authorList>
    </citation>
    <scope>NUCLEOTIDE SEQUENCE [LARGE SCALE GENOMIC DNA]</scope>
    <source>
        <strain evidence="1 2">CGMCC 1.10181</strain>
    </source>
</reference>
<gene>
    <name evidence="1" type="ORF">ABC974_07935</name>
</gene>
<comment type="caution">
    <text evidence="1">The sequence shown here is derived from an EMBL/GenBank/DDBJ whole genome shotgun (WGS) entry which is preliminary data.</text>
</comment>
<dbReference type="Proteomes" id="UP001419910">
    <property type="component" value="Unassembled WGS sequence"/>
</dbReference>
<evidence type="ECO:0000313" key="1">
    <source>
        <dbReference type="EMBL" id="MEN2789550.1"/>
    </source>
</evidence>
<proteinExistence type="predicted"/>